<proteinExistence type="predicted"/>
<organism evidence="1 2">
    <name type="scientific">Dactylosporangium fulvum</name>
    <dbReference type="NCBI Taxonomy" id="53359"/>
    <lineage>
        <taxon>Bacteria</taxon>
        <taxon>Bacillati</taxon>
        <taxon>Actinomycetota</taxon>
        <taxon>Actinomycetes</taxon>
        <taxon>Micromonosporales</taxon>
        <taxon>Micromonosporaceae</taxon>
        <taxon>Dactylosporangium</taxon>
    </lineage>
</organism>
<name>A0ABY5W003_9ACTN</name>
<evidence type="ECO:0000313" key="2">
    <source>
        <dbReference type="Proteomes" id="UP001059617"/>
    </source>
</evidence>
<reference evidence="1" key="2">
    <citation type="submission" date="2022-09" db="EMBL/GenBank/DDBJ databases">
        <title>Biosynthetic gene clusters of Dactylosporangioum fulvum.</title>
        <authorList>
            <person name="Caradec T."/>
        </authorList>
    </citation>
    <scope>NUCLEOTIDE SEQUENCE</scope>
    <source>
        <strain evidence="1">NRRL B-16292</strain>
    </source>
</reference>
<dbReference type="RefSeq" id="WP_259861147.1">
    <property type="nucleotide sequence ID" value="NZ_BAAAST010000030.1"/>
</dbReference>
<keyword evidence="2" id="KW-1185">Reference proteome</keyword>
<gene>
    <name evidence="1" type="ORF">Dfulv_03385</name>
</gene>
<dbReference type="Proteomes" id="UP001059617">
    <property type="component" value="Chromosome"/>
</dbReference>
<reference evidence="1" key="1">
    <citation type="submission" date="2021-04" db="EMBL/GenBank/DDBJ databases">
        <authorList>
            <person name="Hartkoorn R.C."/>
            <person name="Beaudoing E."/>
            <person name="Hot D."/>
        </authorList>
    </citation>
    <scope>NUCLEOTIDE SEQUENCE</scope>
    <source>
        <strain evidence="1">NRRL B-16292</strain>
    </source>
</reference>
<evidence type="ECO:0000313" key="1">
    <source>
        <dbReference type="EMBL" id="UWP83362.1"/>
    </source>
</evidence>
<accession>A0ABY5W003</accession>
<dbReference type="EMBL" id="CP073720">
    <property type="protein sequence ID" value="UWP83362.1"/>
    <property type="molecule type" value="Genomic_DNA"/>
</dbReference>
<evidence type="ECO:0008006" key="3">
    <source>
        <dbReference type="Google" id="ProtNLM"/>
    </source>
</evidence>
<protein>
    <recommendedName>
        <fullName evidence="3">Secreted protein</fullName>
    </recommendedName>
</protein>
<sequence>MRRSRKFGLGLNVGVLAVAAVAIGVVPVSTASSGGRDADFKRVGNDGVKEYPNGLVGRPAPDALKARAAVDAKAAVDRTRNSGFGPDMTPGTPQVELRLVSMQHKSQDESLKKQDFTDVLEWVVTYEGTRPTVHGPLYLDPQVRAAAMNLKCDVVFFVDAVTAELLHGVFQEC</sequence>